<name>A0ACC0P4W2_RHOML</name>
<accession>A0ACC0P4W2</accession>
<dbReference type="EMBL" id="CM046391">
    <property type="protein sequence ID" value="KAI8560176.1"/>
    <property type="molecule type" value="Genomic_DNA"/>
</dbReference>
<comment type="caution">
    <text evidence="1">The sequence shown here is derived from an EMBL/GenBank/DDBJ whole genome shotgun (WGS) entry which is preliminary data.</text>
</comment>
<protein>
    <submittedName>
        <fullName evidence="1">Uncharacterized protein</fullName>
    </submittedName>
</protein>
<proteinExistence type="predicted"/>
<gene>
    <name evidence="1" type="ORF">RHMOL_Rhmol04G0235800</name>
</gene>
<evidence type="ECO:0000313" key="2">
    <source>
        <dbReference type="Proteomes" id="UP001062846"/>
    </source>
</evidence>
<keyword evidence="2" id="KW-1185">Reference proteome</keyword>
<organism evidence="1 2">
    <name type="scientific">Rhododendron molle</name>
    <name type="common">Chinese azalea</name>
    <name type="synonym">Azalea mollis</name>
    <dbReference type="NCBI Taxonomy" id="49168"/>
    <lineage>
        <taxon>Eukaryota</taxon>
        <taxon>Viridiplantae</taxon>
        <taxon>Streptophyta</taxon>
        <taxon>Embryophyta</taxon>
        <taxon>Tracheophyta</taxon>
        <taxon>Spermatophyta</taxon>
        <taxon>Magnoliopsida</taxon>
        <taxon>eudicotyledons</taxon>
        <taxon>Gunneridae</taxon>
        <taxon>Pentapetalae</taxon>
        <taxon>asterids</taxon>
        <taxon>Ericales</taxon>
        <taxon>Ericaceae</taxon>
        <taxon>Ericoideae</taxon>
        <taxon>Rhodoreae</taxon>
        <taxon>Rhododendron</taxon>
    </lineage>
</organism>
<sequence>MLASTNSLLLAALIAIAATMASAPVLVTISHGSLSSTAIGSPRPPVDLPLRPRHHCRFLPPWMFRLYNSQLKMTTRELESTKMEAKESFADFIKRSRAKAALMTDRPSETDQLCIISRNLQPDYAKHLVLVQAFANFETFFELGLAIEDALQSGILSKGESSNPPKS</sequence>
<evidence type="ECO:0000313" key="1">
    <source>
        <dbReference type="EMBL" id="KAI8560176.1"/>
    </source>
</evidence>
<dbReference type="Proteomes" id="UP001062846">
    <property type="component" value="Chromosome 4"/>
</dbReference>
<reference evidence="1" key="1">
    <citation type="submission" date="2022-02" db="EMBL/GenBank/DDBJ databases">
        <title>Plant Genome Project.</title>
        <authorList>
            <person name="Zhang R.-G."/>
        </authorList>
    </citation>
    <scope>NUCLEOTIDE SEQUENCE</scope>
    <source>
        <strain evidence="1">AT1</strain>
    </source>
</reference>